<name>L9Z563_9EURY</name>
<accession>L9Z563</accession>
<reference evidence="1 2" key="1">
    <citation type="journal article" date="2014" name="PLoS Genet.">
        <title>Phylogenetically driven sequencing of extremely halophilic archaea reveals strategies for static and dynamic osmo-response.</title>
        <authorList>
            <person name="Becker E.A."/>
            <person name="Seitzer P.M."/>
            <person name="Tritt A."/>
            <person name="Larsen D."/>
            <person name="Krusor M."/>
            <person name="Yao A.I."/>
            <person name="Wu D."/>
            <person name="Madern D."/>
            <person name="Eisen J.A."/>
            <person name="Darling A.E."/>
            <person name="Facciotti M.T."/>
        </authorList>
    </citation>
    <scope>NUCLEOTIDE SEQUENCE [LARGE SCALE GENOMIC DNA]</scope>
    <source>
        <strain evidence="1 2">JCM 14663</strain>
    </source>
</reference>
<dbReference type="RefSeq" id="WP_008454757.1">
    <property type="nucleotide sequence ID" value="NZ_AOIJ01000044.1"/>
</dbReference>
<dbReference type="PATRIC" id="fig|1230459.4.peg.1608"/>
<dbReference type="EMBL" id="AOIJ01000044">
    <property type="protein sequence ID" value="ELY81031.1"/>
    <property type="molecule type" value="Genomic_DNA"/>
</dbReference>
<keyword evidence="2" id="KW-1185">Reference proteome</keyword>
<dbReference type="Proteomes" id="UP000011592">
    <property type="component" value="Unassembled WGS sequence"/>
</dbReference>
<organism evidence="1 2">
    <name type="scientific">Natrinema gari JCM 14663</name>
    <dbReference type="NCBI Taxonomy" id="1230459"/>
    <lineage>
        <taxon>Archaea</taxon>
        <taxon>Methanobacteriati</taxon>
        <taxon>Methanobacteriota</taxon>
        <taxon>Stenosarchaea group</taxon>
        <taxon>Halobacteria</taxon>
        <taxon>Halobacteriales</taxon>
        <taxon>Natrialbaceae</taxon>
        <taxon>Natrinema</taxon>
    </lineage>
</organism>
<evidence type="ECO:0000313" key="2">
    <source>
        <dbReference type="Proteomes" id="UP000011592"/>
    </source>
</evidence>
<gene>
    <name evidence="1" type="ORF">C486_08033</name>
</gene>
<comment type="caution">
    <text evidence="1">The sequence shown here is derived from an EMBL/GenBank/DDBJ whole genome shotgun (WGS) entry which is preliminary data.</text>
</comment>
<protein>
    <submittedName>
        <fullName evidence="1">Uncharacterized protein</fullName>
    </submittedName>
</protein>
<sequence>MDEMIRDVTPRDVTPAELCDAIATDLLDAMGWPENRNPTRRTLDAEPVTDQSPLAAVAGIPDANLDAEFVGQVVAVAIAVVARTANPSAAREWLVLVDDLVGAVARNRSDTDGAIRYRGSVFGTAMAAVASEQPTADEWVEALAVRALTLTNETATPHGRESSVATWNPS</sequence>
<evidence type="ECO:0000313" key="1">
    <source>
        <dbReference type="EMBL" id="ELY81031.1"/>
    </source>
</evidence>
<dbReference type="AlphaFoldDB" id="L9Z563"/>
<proteinExistence type="predicted"/>